<dbReference type="NCBIfam" id="TIGR02382">
    <property type="entry name" value="wecD_rffC"/>
    <property type="match status" value="1"/>
</dbReference>
<dbReference type="InterPro" id="IPR016181">
    <property type="entry name" value="Acyl_CoA_acyltransferase"/>
</dbReference>
<evidence type="ECO:0000313" key="5">
    <source>
        <dbReference type="Proteomes" id="UP000295719"/>
    </source>
</evidence>
<dbReference type="Pfam" id="PF00583">
    <property type="entry name" value="Acetyltransf_1"/>
    <property type="match status" value="1"/>
</dbReference>
<reference evidence="4 5" key="1">
    <citation type="submission" date="2019-03" db="EMBL/GenBank/DDBJ databases">
        <title>Genomic Encyclopedia of Type Strains, Phase IV (KMG-IV): sequencing the most valuable type-strain genomes for metagenomic binning, comparative biology and taxonomic classification.</title>
        <authorList>
            <person name="Goeker M."/>
        </authorList>
    </citation>
    <scope>NUCLEOTIDE SEQUENCE [LARGE SCALE GENOMIC DNA]</scope>
    <source>
        <strain evidence="4 5">DSM 19580</strain>
    </source>
</reference>
<gene>
    <name evidence="4" type="ORF">EDC52_108121</name>
</gene>
<dbReference type="SUPFAM" id="SSF55729">
    <property type="entry name" value="Acyl-CoA N-acyltransferases (Nat)"/>
    <property type="match status" value="1"/>
</dbReference>
<dbReference type="RefSeq" id="WP_131866526.1">
    <property type="nucleotide sequence ID" value="NZ_SMCR01000008.1"/>
</dbReference>
<evidence type="ECO:0000256" key="1">
    <source>
        <dbReference type="ARBA" id="ARBA00022679"/>
    </source>
</evidence>
<keyword evidence="2 4" id="KW-0012">Acyltransferase</keyword>
<evidence type="ECO:0000259" key="3">
    <source>
        <dbReference type="PROSITE" id="PS51186"/>
    </source>
</evidence>
<dbReference type="InterPro" id="IPR050832">
    <property type="entry name" value="Bact_Acetyltransf"/>
</dbReference>
<keyword evidence="1 4" id="KW-0808">Transferase</keyword>
<feature type="domain" description="N-acetyltransferase" evidence="3">
    <location>
        <begin position="88"/>
        <end position="240"/>
    </location>
</feature>
<dbReference type="PROSITE" id="PS51186">
    <property type="entry name" value="GNAT"/>
    <property type="match status" value="1"/>
</dbReference>
<organism evidence="4 5">
    <name type="scientific">Biostraticola tofi</name>
    <dbReference type="NCBI Taxonomy" id="466109"/>
    <lineage>
        <taxon>Bacteria</taxon>
        <taxon>Pseudomonadati</taxon>
        <taxon>Pseudomonadota</taxon>
        <taxon>Gammaproteobacteria</taxon>
        <taxon>Enterobacterales</taxon>
        <taxon>Bruguierivoracaceae</taxon>
        <taxon>Biostraticola</taxon>
    </lineage>
</organism>
<evidence type="ECO:0000313" key="4">
    <source>
        <dbReference type="EMBL" id="TCV93734.1"/>
    </source>
</evidence>
<evidence type="ECO:0000256" key="2">
    <source>
        <dbReference type="ARBA" id="ARBA00023315"/>
    </source>
</evidence>
<dbReference type="NCBIfam" id="NF008212">
    <property type="entry name" value="PRK10975.1"/>
    <property type="match status" value="1"/>
</dbReference>
<dbReference type="GO" id="GO:0008080">
    <property type="term" value="F:N-acetyltransferase activity"/>
    <property type="evidence" value="ECO:0007669"/>
    <property type="project" value="InterPro"/>
</dbReference>
<dbReference type="Proteomes" id="UP000295719">
    <property type="component" value="Unassembled WGS sequence"/>
</dbReference>
<comment type="caution">
    <text evidence="4">The sequence shown here is derived from an EMBL/GenBank/DDBJ whole genome shotgun (WGS) entry which is preliminary data.</text>
</comment>
<keyword evidence="5" id="KW-1185">Reference proteome</keyword>
<dbReference type="OrthoDB" id="6057229at2"/>
<dbReference type="InterPro" id="IPR000182">
    <property type="entry name" value="GNAT_dom"/>
</dbReference>
<sequence length="240" mass="25654">MPVHANIEPLDWESAFFGLSCGKVVFDTAAAALTPAALDAWQVVQAKVTSDDSAQLDALTAAGFRLVDGEIDLRLSVRADVPAEAALANVRLAGPADMVAVRALAERAFTLSRFRAPWFDPIKRRLFYGTWAENAIVGSFDHCCLVIGSLDAVQGMVTLRDIGNGEVRIGLLAVDATFAGRGIGRALMAAAVGWCLQQRKSVLRVATQNGNIAALRLYIASGATIDSTAYWLYRGKNDSI</sequence>
<dbReference type="InterPro" id="IPR012752">
    <property type="entry name" value="AcTrfase_WecD"/>
</dbReference>
<protein>
    <submittedName>
        <fullName evidence="4">dTDP-4-amino-4,6-dideoxy-D-galactose acyltransferase</fullName>
    </submittedName>
</protein>
<dbReference type="GO" id="GO:0009246">
    <property type="term" value="P:enterobacterial common antigen biosynthetic process"/>
    <property type="evidence" value="ECO:0007669"/>
    <property type="project" value="InterPro"/>
</dbReference>
<dbReference type="PANTHER" id="PTHR43877">
    <property type="entry name" value="AMINOALKYLPHOSPHONATE N-ACETYLTRANSFERASE-RELATED-RELATED"/>
    <property type="match status" value="1"/>
</dbReference>
<dbReference type="CDD" id="cd04301">
    <property type="entry name" value="NAT_SF"/>
    <property type="match status" value="1"/>
</dbReference>
<dbReference type="AlphaFoldDB" id="A0A4R3YR64"/>
<proteinExistence type="predicted"/>
<accession>A0A4R3YR64</accession>
<dbReference type="PANTHER" id="PTHR43877:SF2">
    <property type="entry name" value="AMINOALKYLPHOSPHONATE N-ACETYLTRANSFERASE-RELATED"/>
    <property type="match status" value="1"/>
</dbReference>
<dbReference type="Gene3D" id="3.40.630.30">
    <property type="match status" value="1"/>
</dbReference>
<dbReference type="EMBL" id="SMCR01000008">
    <property type="protein sequence ID" value="TCV93734.1"/>
    <property type="molecule type" value="Genomic_DNA"/>
</dbReference>
<name>A0A4R3YR64_9GAMM</name>